<dbReference type="Gene3D" id="1.10.510.10">
    <property type="entry name" value="Transferase(Phosphotransferase) domain 1"/>
    <property type="match status" value="1"/>
</dbReference>
<name>A0D1D8_PARTE</name>
<dbReference type="eggNOG" id="KOG0032">
    <property type="taxonomic scope" value="Eukaryota"/>
</dbReference>
<keyword evidence="3 6" id="KW-0547">Nucleotide-binding</keyword>
<keyword evidence="4" id="KW-0418">Kinase</keyword>
<dbReference type="InterPro" id="IPR008271">
    <property type="entry name" value="Ser/Thr_kinase_AS"/>
</dbReference>
<reference evidence="9 10" key="1">
    <citation type="journal article" date="2006" name="Nature">
        <title>Global trends of whole-genome duplications revealed by the ciliate Paramecium tetraurelia.</title>
        <authorList>
            <consortium name="Genoscope"/>
            <person name="Aury J.-M."/>
            <person name="Jaillon O."/>
            <person name="Duret L."/>
            <person name="Noel B."/>
            <person name="Jubin C."/>
            <person name="Porcel B.M."/>
            <person name="Segurens B."/>
            <person name="Daubin V."/>
            <person name="Anthouard V."/>
            <person name="Aiach N."/>
            <person name="Arnaiz O."/>
            <person name="Billaut A."/>
            <person name="Beisson J."/>
            <person name="Blanc I."/>
            <person name="Bouhouche K."/>
            <person name="Camara F."/>
            <person name="Duharcourt S."/>
            <person name="Guigo R."/>
            <person name="Gogendeau D."/>
            <person name="Katinka M."/>
            <person name="Keller A.-M."/>
            <person name="Kissmehl R."/>
            <person name="Klotz C."/>
            <person name="Koll F."/>
            <person name="Le Moue A."/>
            <person name="Lepere C."/>
            <person name="Malinsky S."/>
            <person name="Nowacki M."/>
            <person name="Nowak J.K."/>
            <person name="Plattner H."/>
            <person name="Poulain J."/>
            <person name="Ruiz F."/>
            <person name="Serrano V."/>
            <person name="Zagulski M."/>
            <person name="Dessen P."/>
            <person name="Betermier M."/>
            <person name="Weissenbach J."/>
            <person name="Scarpelli C."/>
            <person name="Schachter V."/>
            <person name="Sperling L."/>
            <person name="Meyer E."/>
            <person name="Cohen J."/>
            <person name="Wincker P."/>
        </authorList>
    </citation>
    <scope>NUCLEOTIDE SEQUENCE [LARGE SCALE GENOMIC DNA]</scope>
    <source>
        <strain evidence="9 10">Stock d4-2</strain>
    </source>
</reference>
<evidence type="ECO:0000259" key="8">
    <source>
        <dbReference type="PROSITE" id="PS50011"/>
    </source>
</evidence>
<dbReference type="SMART" id="SM00220">
    <property type="entry name" value="S_TKc"/>
    <property type="match status" value="1"/>
</dbReference>
<evidence type="ECO:0000256" key="5">
    <source>
        <dbReference type="ARBA" id="ARBA00022840"/>
    </source>
</evidence>
<proteinExistence type="inferred from homology"/>
<evidence type="ECO:0000256" key="3">
    <source>
        <dbReference type="ARBA" id="ARBA00022741"/>
    </source>
</evidence>
<dbReference type="PROSITE" id="PS00108">
    <property type="entry name" value="PROTEIN_KINASE_ST"/>
    <property type="match status" value="1"/>
</dbReference>
<sequence length="478" mass="55786">MIYSKFIISLIHKLQYFNQSLFKYLQPMRTNNANQIRQTLRQTLFKGRKHQFQSNDNIQINETPSITLYKNFDEIYCYKNKNLGQGAHGIVKICYNKLEGNAIQYAVKVFRSGDPEIISTIKKTFKINRQLNDLQCVIKAIDLFINVTKEEIHLVMELCPYPSLDKILQQKKQLTIRQQQLLILELAKAIDKIHSKCVCHRDLKPDNILVQLTEDDAKIKIIDFGVSKKFVTKTRNSTQNIEMWTRTGSLFYQAPEIFAGGGYNQKVDIWSIGVIVYQLFCQQLPFQNDQIIDTIELICDPNYNVENTAQFESLDLLQQDLLKRLLRKEPEKRLSSTEFILHPWLHPDNQEQNQNQFCFSLNPDKLQNLSTSEQLIGVEQIDQNMVLTKEPYCASTILRVEEHKEKIDRVDEIGNHIYFYSSSKQLTQEPEIKSLDEKQTSVNQLEDFKGEIIQDTHKSLDEDVELNNYKTVGSFIMN</sequence>
<dbReference type="PROSITE" id="PS50011">
    <property type="entry name" value="PROTEIN_KINASE_DOM"/>
    <property type="match status" value="1"/>
</dbReference>
<keyword evidence="5 6" id="KW-0067">ATP-binding</keyword>
<feature type="binding site" evidence="6">
    <location>
        <position position="108"/>
    </location>
    <ligand>
        <name>ATP</name>
        <dbReference type="ChEBI" id="CHEBI:30616"/>
    </ligand>
</feature>
<evidence type="ECO:0000313" key="10">
    <source>
        <dbReference type="Proteomes" id="UP000000600"/>
    </source>
</evidence>
<dbReference type="AlphaFoldDB" id="A0D1D8"/>
<keyword evidence="2" id="KW-0808">Transferase</keyword>
<evidence type="ECO:0000256" key="4">
    <source>
        <dbReference type="ARBA" id="ARBA00022777"/>
    </source>
</evidence>
<evidence type="ECO:0000313" key="9">
    <source>
        <dbReference type="EMBL" id="CAK76855.1"/>
    </source>
</evidence>
<dbReference type="InterPro" id="IPR017441">
    <property type="entry name" value="Protein_kinase_ATP_BS"/>
</dbReference>
<dbReference type="InterPro" id="IPR011009">
    <property type="entry name" value="Kinase-like_dom_sf"/>
</dbReference>
<accession>A0D1D8</accession>
<gene>
    <name evidence="9" type="ORF">GSPATT00012379001</name>
</gene>
<dbReference type="Pfam" id="PF00069">
    <property type="entry name" value="Pkinase"/>
    <property type="match status" value="1"/>
</dbReference>
<dbReference type="InParanoid" id="A0D1D8"/>
<evidence type="ECO:0000256" key="6">
    <source>
        <dbReference type="PROSITE-ProRule" id="PRU10141"/>
    </source>
</evidence>
<dbReference type="OMA" id="DTIELIC"/>
<evidence type="ECO:0000256" key="7">
    <source>
        <dbReference type="RuleBase" id="RU000304"/>
    </source>
</evidence>
<comment type="similarity">
    <text evidence="7">Belongs to the protein kinase superfamily.</text>
</comment>
<dbReference type="PROSITE" id="PS00107">
    <property type="entry name" value="PROTEIN_KINASE_ATP"/>
    <property type="match status" value="1"/>
</dbReference>
<keyword evidence="10" id="KW-1185">Reference proteome</keyword>
<dbReference type="HOGENOM" id="CLU_000288_63_56_1"/>
<dbReference type="GO" id="GO:0005524">
    <property type="term" value="F:ATP binding"/>
    <property type="evidence" value="ECO:0007669"/>
    <property type="project" value="UniProtKB-UniRule"/>
</dbReference>
<dbReference type="RefSeq" id="XP_001444252.1">
    <property type="nucleotide sequence ID" value="XM_001444215.1"/>
</dbReference>
<dbReference type="KEGG" id="ptm:GSPATT00012379001"/>
<evidence type="ECO:0000256" key="2">
    <source>
        <dbReference type="ARBA" id="ARBA00022679"/>
    </source>
</evidence>
<evidence type="ECO:0000256" key="1">
    <source>
        <dbReference type="ARBA" id="ARBA00022527"/>
    </source>
</evidence>
<dbReference type="GeneID" id="5030037"/>
<dbReference type="OrthoDB" id="6513151at2759"/>
<dbReference type="InterPro" id="IPR050205">
    <property type="entry name" value="CDPK_Ser/Thr_kinases"/>
</dbReference>
<dbReference type="GO" id="GO:0004674">
    <property type="term" value="F:protein serine/threonine kinase activity"/>
    <property type="evidence" value="ECO:0000318"/>
    <property type="project" value="GO_Central"/>
</dbReference>
<protein>
    <recommendedName>
        <fullName evidence="8">Protein kinase domain-containing protein</fullName>
    </recommendedName>
</protein>
<dbReference type="SUPFAM" id="SSF56112">
    <property type="entry name" value="Protein kinase-like (PK-like)"/>
    <property type="match status" value="1"/>
</dbReference>
<dbReference type="EMBL" id="CT868252">
    <property type="protein sequence ID" value="CAK76855.1"/>
    <property type="molecule type" value="Genomic_DNA"/>
</dbReference>
<dbReference type="Proteomes" id="UP000000600">
    <property type="component" value="Unassembled WGS sequence"/>
</dbReference>
<dbReference type="InterPro" id="IPR000719">
    <property type="entry name" value="Prot_kinase_dom"/>
</dbReference>
<feature type="domain" description="Protein kinase" evidence="8">
    <location>
        <begin position="77"/>
        <end position="345"/>
    </location>
</feature>
<organism evidence="9 10">
    <name type="scientific">Paramecium tetraurelia</name>
    <dbReference type="NCBI Taxonomy" id="5888"/>
    <lineage>
        <taxon>Eukaryota</taxon>
        <taxon>Sar</taxon>
        <taxon>Alveolata</taxon>
        <taxon>Ciliophora</taxon>
        <taxon>Intramacronucleata</taxon>
        <taxon>Oligohymenophorea</taxon>
        <taxon>Peniculida</taxon>
        <taxon>Parameciidae</taxon>
        <taxon>Paramecium</taxon>
    </lineage>
</organism>
<dbReference type="PANTHER" id="PTHR24349">
    <property type="entry name" value="SERINE/THREONINE-PROTEIN KINASE"/>
    <property type="match status" value="1"/>
</dbReference>
<dbReference type="GO" id="GO:0005737">
    <property type="term" value="C:cytoplasm"/>
    <property type="evidence" value="ECO:0000318"/>
    <property type="project" value="GO_Central"/>
</dbReference>
<keyword evidence="1 7" id="KW-0723">Serine/threonine-protein kinase</keyword>